<dbReference type="RefSeq" id="WP_128389097.1">
    <property type="nucleotide sequence ID" value="NZ_SBII01000003.1"/>
</dbReference>
<accession>A0A3S3U1K6</accession>
<feature type="domain" description="NmrA-like" evidence="1">
    <location>
        <begin position="2"/>
        <end position="259"/>
    </location>
</feature>
<evidence type="ECO:0000313" key="2">
    <source>
        <dbReference type="EMBL" id="RWX01560.1"/>
    </source>
</evidence>
<keyword evidence="3" id="KW-1185">Reference proteome</keyword>
<dbReference type="SUPFAM" id="SSF51735">
    <property type="entry name" value="NAD(P)-binding Rossmann-fold domains"/>
    <property type="match status" value="1"/>
</dbReference>
<name>A0A3S3U1K6_9FLAO</name>
<dbReference type="PANTHER" id="PTHR43162:SF1">
    <property type="entry name" value="PRESTALK A DIFFERENTIATION PROTEIN A"/>
    <property type="match status" value="1"/>
</dbReference>
<dbReference type="AlphaFoldDB" id="A0A3S3U1K6"/>
<dbReference type="Gene3D" id="3.40.50.720">
    <property type="entry name" value="NAD(P)-binding Rossmann-like Domain"/>
    <property type="match status" value="1"/>
</dbReference>
<gene>
    <name evidence="2" type="ORF">EPI11_06310</name>
</gene>
<dbReference type="Gene3D" id="3.90.25.10">
    <property type="entry name" value="UDP-galactose 4-epimerase, domain 1"/>
    <property type="match status" value="1"/>
</dbReference>
<dbReference type="InterPro" id="IPR008030">
    <property type="entry name" value="NmrA-like"/>
</dbReference>
<dbReference type="OrthoDB" id="2149806at2"/>
<organism evidence="2 3">
    <name type="scientific">Flavobacterium cerinum</name>
    <dbReference type="NCBI Taxonomy" id="2502784"/>
    <lineage>
        <taxon>Bacteria</taxon>
        <taxon>Pseudomonadati</taxon>
        <taxon>Bacteroidota</taxon>
        <taxon>Flavobacteriia</taxon>
        <taxon>Flavobacteriales</taxon>
        <taxon>Flavobacteriaceae</taxon>
        <taxon>Flavobacterium</taxon>
    </lineage>
</organism>
<evidence type="ECO:0000259" key="1">
    <source>
        <dbReference type="Pfam" id="PF05368"/>
    </source>
</evidence>
<sequence length="297" mass="32554">MKIIVTGSLGNISGRLAEQLAQKGHDVTVISHNQDKKAAIEAIGAKPAIGSLSDYEFLLGAFQGADAIYLMTPPNYQTDNLKEAMIAIVENYAKVIEAVKVKYIVNLSGIGAQSPQGYGPSSAFYYTEAMLNELPETNVLHLRPGMFYSNYYGSAAMIKHMGFIGNNFESDKVIVMTHPHDIADAAVEAFETLSFSGKQIRYVASDELTGAQIVDTIGSAISKPDLHWVVFSDEELIQGIMRNGFSHHMASNFAEMGTAIKEGKIWEQYLENKGNAYGKIKFADFAKTELAPFYKTL</sequence>
<dbReference type="PANTHER" id="PTHR43162">
    <property type="match status" value="1"/>
</dbReference>
<dbReference type="InterPro" id="IPR036291">
    <property type="entry name" value="NAD(P)-bd_dom_sf"/>
</dbReference>
<comment type="caution">
    <text evidence="2">The sequence shown here is derived from an EMBL/GenBank/DDBJ whole genome shotgun (WGS) entry which is preliminary data.</text>
</comment>
<evidence type="ECO:0000313" key="3">
    <source>
        <dbReference type="Proteomes" id="UP000287527"/>
    </source>
</evidence>
<dbReference type="InterPro" id="IPR051604">
    <property type="entry name" value="Ergot_Alk_Oxidoreductase"/>
</dbReference>
<reference evidence="2 3" key="1">
    <citation type="submission" date="2019-01" db="EMBL/GenBank/DDBJ databases">
        <title>Flavobacterium sp. nov.,isolated from freshwater.</title>
        <authorList>
            <person name="Zhang R."/>
            <person name="Du Z.-J."/>
        </authorList>
    </citation>
    <scope>NUCLEOTIDE SEQUENCE [LARGE SCALE GENOMIC DNA]</scope>
    <source>
        <strain evidence="2 3">1E403</strain>
    </source>
</reference>
<proteinExistence type="predicted"/>
<dbReference type="Pfam" id="PF05368">
    <property type="entry name" value="NmrA"/>
    <property type="match status" value="1"/>
</dbReference>
<dbReference type="Proteomes" id="UP000287527">
    <property type="component" value="Unassembled WGS sequence"/>
</dbReference>
<protein>
    <submittedName>
        <fullName evidence="2">NAD-dependent epimerase/dehydratase family protein</fullName>
    </submittedName>
</protein>
<dbReference type="EMBL" id="SBII01000003">
    <property type="protein sequence ID" value="RWX01560.1"/>
    <property type="molecule type" value="Genomic_DNA"/>
</dbReference>